<keyword evidence="3" id="KW-0378">Hydrolase</keyword>
<keyword evidence="2" id="KW-0645">Protease</keyword>
<feature type="domain" description="Ubiquitin-like protease family profile" evidence="4">
    <location>
        <begin position="268"/>
        <end position="338"/>
    </location>
</feature>
<evidence type="ECO:0000256" key="1">
    <source>
        <dbReference type="ARBA" id="ARBA00005234"/>
    </source>
</evidence>
<comment type="similarity">
    <text evidence="1">Belongs to the peptidase C48 family.</text>
</comment>
<evidence type="ECO:0000313" key="5">
    <source>
        <dbReference type="EMBL" id="KAK8956605.1"/>
    </source>
</evidence>
<dbReference type="PANTHER" id="PTHR46033:SF8">
    <property type="entry name" value="PROTEIN MAINTENANCE OF MERISTEMS-LIKE"/>
    <property type="match status" value="1"/>
</dbReference>
<gene>
    <name evidence="5" type="ORF">KSP39_PZI000282</name>
</gene>
<sequence>MEGHPAGTFLNSRCAISTFKKQAESLLDVISDDSRQMLIDASLMHFFNLPDLPQNISLLYRLILLYRPDKSAFLLWQYYVKLTVKEVTVILDLPNRGQEFNFRRLPLSNVTQSVLVNHINERANLEDDSDVVEKQRVDALVKYILCRFLFPLKSLRIPMCLENFGGLEQFRRYNWPKAVHAFLHQQFDDLHALSSSQKQPASLGYLEGCSIILMVWFFEHTNIQVPMDAMAQPRLCRWAAKAGFTHKFCENLPSLLFSKTQISSLQQDTGSSLPSEVHNWEILKVGEAPTQEGGDDCGVFVLKYMEAIASTKAVSWSIFKGWHKNMSRFRAEIAVEMIKLFCSIK</sequence>
<evidence type="ECO:0000259" key="4">
    <source>
        <dbReference type="Pfam" id="PF02902"/>
    </source>
</evidence>
<dbReference type="Gene3D" id="3.40.395.10">
    <property type="entry name" value="Adenoviral Proteinase, Chain A"/>
    <property type="match status" value="1"/>
</dbReference>
<dbReference type="GO" id="GO:0006508">
    <property type="term" value="P:proteolysis"/>
    <property type="evidence" value="ECO:0007669"/>
    <property type="project" value="UniProtKB-KW"/>
</dbReference>
<accession>A0AAP0C237</accession>
<dbReference type="SUPFAM" id="SSF54001">
    <property type="entry name" value="Cysteine proteinases"/>
    <property type="match status" value="1"/>
</dbReference>
<name>A0AAP0C237_9ASPA</name>
<organism evidence="5 6">
    <name type="scientific">Platanthera zijinensis</name>
    <dbReference type="NCBI Taxonomy" id="2320716"/>
    <lineage>
        <taxon>Eukaryota</taxon>
        <taxon>Viridiplantae</taxon>
        <taxon>Streptophyta</taxon>
        <taxon>Embryophyta</taxon>
        <taxon>Tracheophyta</taxon>
        <taxon>Spermatophyta</taxon>
        <taxon>Magnoliopsida</taxon>
        <taxon>Liliopsida</taxon>
        <taxon>Asparagales</taxon>
        <taxon>Orchidaceae</taxon>
        <taxon>Orchidoideae</taxon>
        <taxon>Orchideae</taxon>
        <taxon>Orchidinae</taxon>
        <taxon>Platanthera</taxon>
    </lineage>
</organism>
<protein>
    <recommendedName>
        <fullName evidence="4">Ubiquitin-like protease family profile domain-containing protein</fullName>
    </recommendedName>
</protein>
<evidence type="ECO:0000256" key="3">
    <source>
        <dbReference type="ARBA" id="ARBA00022801"/>
    </source>
</evidence>
<dbReference type="GO" id="GO:0010073">
    <property type="term" value="P:meristem maintenance"/>
    <property type="evidence" value="ECO:0007669"/>
    <property type="project" value="InterPro"/>
</dbReference>
<dbReference type="Pfam" id="PF02902">
    <property type="entry name" value="Peptidase_C48"/>
    <property type="match status" value="1"/>
</dbReference>
<dbReference type="EMBL" id="JBBWWQ010000001">
    <property type="protein sequence ID" value="KAK8956605.1"/>
    <property type="molecule type" value="Genomic_DNA"/>
</dbReference>
<reference evidence="5 6" key="1">
    <citation type="journal article" date="2022" name="Nat. Plants">
        <title>Genomes of leafy and leafless Platanthera orchids illuminate the evolution of mycoheterotrophy.</title>
        <authorList>
            <person name="Li M.H."/>
            <person name="Liu K.W."/>
            <person name="Li Z."/>
            <person name="Lu H.C."/>
            <person name="Ye Q.L."/>
            <person name="Zhang D."/>
            <person name="Wang J.Y."/>
            <person name="Li Y.F."/>
            <person name="Zhong Z.M."/>
            <person name="Liu X."/>
            <person name="Yu X."/>
            <person name="Liu D.K."/>
            <person name="Tu X.D."/>
            <person name="Liu B."/>
            <person name="Hao Y."/>
            <person name="Liao X.Y."/>
            <person name="Jiang Y.T."/>
            <person name="Sun W.H."/>
            <person name="Chen J."/>
            <person name="Chen Y.Q."/>
            <person name="Ai Y."/>
            <person name="Zhai J.W."/>
            <person name="Wu S.S."/>
            <person name="Zhou Z."/>
            <person name="Hsiao Y.Y."/>
            <person name="Wu W.L."/>
            <person name="Chen Y.Y."/>
            <person name="Lin Y.F."/>
            <person name="Hsu J.L."/>
            <person name="Li C.Y."/>
            <person name="Wang Z.W."/>
            <person name="Zhao X."/>
            <person name="Zhong W.Y."/>
            <person name="Ma X.K."/>
            <person name="Ma L."/>
            <person name="Huang J."/>
            <person name="Chen G.Z."/>
            <person name="Huang M.Z."/>
            <person name="Huang L."/>
            <person name="Peng D.H."/>
            <person name="Luo Y.B."/>
            <person name="Zou S.Q."/>
            <person name="Chen S.P."/>
            <person name="Lan S."/>
            <person name="Tsai W.C."/>
            <person name="Van de Peer Y."/>
            <person name="Liu Z.J."/>
        </authorList>
    </citation>
    <scope>NUCLEOTIDE SEQUENCE [LARGE SCALE GENOMIC DNA]</scope>
    <source>
        <strain evidence="5">Lor287</strain>
    </source>
</reference>
<dbReference type="AlphaFoldDB" id="A0AAP0C237"/>
<evidence type="ECO:0000313" key="6">
    <source>
        <dbReference type="Proteomes" id="UP001418222"/>
    </source>
</evidence>
<dbReference type="PANTHER" id="PTHR46033">
    <property type="entry name" value="PROTEIN MAIN-LIKE 2"/>
    <property type="match status" value="1"/>
</dbReference>
<comment type="caution">
    <text evidence="5">The sequence shown here is derived from an EMBL/GenBank/DDBJ whole genome shotgun (WGS) entry which is preliminary data.</text>
</comment>
<proteinExistence type="inferred from homology"/>
<dbReference type="Proteomes" id="UP001418222">
    <property type="component" value="Unassembled WGS sequence"/>
</dbReference>
<dbReference type="InterPro" id="IPR038765">
    <property type="entry name" value="Papain-like_cys_pep_sf"/>
</dbReference>
<evidence type="ECO:0000256" key="2">
    <source>
        <dbReference type="ARBA" id="ARBA00022670"/>
    </source>
</evidence>
<keyword evidence="6" id="KW-1185">Reference proteome</keyword>
<dbReference type="InterPro" id="IPR044824">
    <property type="entry name" value="MAIN-like"/>
</dbReference>
<dbReference type="GO" id="GO:0008234">
    <property type="term" value="F:cysteine-type peptidase activity"/>
    <property type="evidence" value="ECO:0007669"/>
    <property type="project" value="InterPro"/>
</dbReference>
<dbReference type="InterPro" id="IPR003653">
    <property type="entry name" value="Peptidase_C48_C"/>
</dbReference>